<dbReference type="GO" id="GO:0004553">
    <property type="term" value="F:hydrolase activity, hydrolyzing O-glycosyl compounds"/>
    <property type="evidence" value="ECO:0007669"/>
    <property type="project" value="InterPro"/>
</dbReference>
<evidence type="ECO:0000313" key="8">
    <source>
        <dbReference type="EMBL" id="SFE44737.1"/>
    </source>
</evidence>
<dbReference type="Gene3D" id="2.60.120.200">
    <property type="match status" value="1"/>
</dbReference>
<evidence type="ECO:0000313" key="9">
    <source>
        <dbReference type="Proteomes" id="UP000198855"/>
    </source>
</evidence>
<dbReference type="InterPro" id="IPR013320">
    <property type="entry name" value="ConA-like_dom_sf"/>
</dbReference>
<dbReference type="Proteomes" id="UP000198855">
    <property type="component" value="Unassembled WGS sequence"/>
</dbReference>
<evidence type="ECO:0000259" key="7">
    <source>
        <dbReference type="Pfam" id="PF17851"/>
    </source>
</evidence>
<dbReference type="AlphaFoldDB" id="A0A1I2ALZ8"/>
<keyword evidence="3 6" id="KW-0326">Glycosidase</keyword>
<dbReference type="SUPFAM" id="SSF49899">
    <property type="entry name" value="Concanavalin A-like lectins/glucanases"/>
    <property type="match status" value="1"/>
</dbReference>
<dbReference type="PANTHER" id="PTHR42812">
    <property type="entry name" value="BETA-XYLOSIDASE"/>
    <property type="match status" value="1"/>
</dbReference>
<sequence>MTANRAAGRAAYRNPVLPGFYPDPSAIRVGEDYYLATSTFEYFPGVPVFHSKDLIHWEQIGHVLTRESQVNLLGRNSSEGIYAPTLRYHDGVFYMITTDVYGIGNFYVTAEDPAGPWSDPIVIPHGNIDPSLFFDEDGKVYVSAQSGFGETSHIIQYEIDIRTGKALSEPVVVWEGDEGPWVEGPHLYKINGLYYMMTASGGTGPMHREIIGRSESPYGPFEMLPHPILTHNGLSDHPIQYTGHVELIDDVHGQWWALFLGVRPQGGKGSVLGRETFLAPVKWTEDGWPMIDNNQGHVSIDMEVPAVMRQRAQGIKVSSSQRYTTKFSSEGLGMEWIYTRVIPGPDAMSLTERDGCLRLTGNANGLRDGGANVFVCRRQQHHRMRSETRLTFAPGKDGEQAGIAARLSDQSYYSIGVAKKEGQTGILVTAMTQGSGTEAFTPMKEPVPVRLSIRSDEKEYELMYTLGGASAEWISLGTWPAEALTPDADGAFTGVCLGMYAEGTEAGSSAPAYYDYFEYEGFVE</sequence>
<dbReference type="EMBL" id="FOMT01000003">
    <property type="protein sequence ID" value="SFE44737.1"/>
    <property type="molecule type" value="Genomic_DNA"/>
</dbReference>
<dbReference type="STRING" id="1045775.SAMN05216378_3148"/>
<dbReference type="InterPro" id="IPR006710">
    <property type="entry name" value="Glyco_hydro_43"/>
</dbReference>
<feature type="active site" description="Proton acceptor" evidence="4">
    <location>
        <position position="23"/>
    </location>
</feature>
<evidence type="ECO:0000256" key="2">
    <source>
        <dbReference type="ARBA" id="ARBA00022801"/>
    </source>
</evidence>
<reference evidence="9" key="1">
    <citation type="submission" date="2016-10" db="EMBL/GenBank/DDBJ databases">
        <authorList>
            <person name="Varghese N."/>
            <person name="Submissions S."/>
        </authorList>
    </citation>
    <scope>NUCLEOTIDE SEQUENCE [LARGE SCALE GENOMIC DNA]</scope>
    <source>
        <strain evidence="9">CGMCC 1.10784</strain>
    </source>
</reference>
<accession>A0A1I2ALZ8</accession>
<keyword evidence="2 6" id="KW-0378">Hydrolase</keyword>
<dbReference type="PANTHER" id="PTHR42812:SF12">
    <property type="entry name" value="BETA-XYLOSIDASE-RELATED"/>
    <property type="match status" value="1"/>
</dbReference>
<dbReference type="OrthoDB" id="9801455at2"/>
<dbReference type="InterPro" id="IPR041542">
    <property type="entry name" value="GH43_C2"/>
</dbReference>
<keyword evidence="9" id="KW-1185">Reference proteome</keyword>
<name>A0A1I2ALZ8_9BACL</name>
<dbReference type="GO" id="GO:0005975">
    <property type="term" value="P:carbohydrate metabolic process"/>
    <property type="evidence" value="ECO:0007669"/>
    <property type="project" value="InterPro"/>
</dbReference>
<gene>
    <name evidence="8" type="ORF">SAMN05216378_3148</name>
</gene>
<dbReference type="Pfam" id="PF17851">
    <property type="entry name" value="GH43_C2"/>
    <property type="match status" value="1"/>
</dbReference>
<dbReference type="InterPro" id="IPR023296">
    <property type="entry name" value="Glyco_hydro_beta-prop_sf"/>
</dbReference>
<evidence type="ECO:0000256" key="3">
    <source>
        <dbReference type="ARBA" id="ARBA00023295"/>
    </source>
</evidence>
<evidence type="ECO:0000256" key="4">
    <source>
        <dbReference type="PIRSR" id="PIRSR606710-1"/>
    </source>
</evidence>
<protein>
    <submittedName>
        <fullName evidence="8">Alpha-N-arabinofuranosidase</fullName>
    </submittedName>
</protein>
<dbReference type="RefSeq" id="WP_091186752.1">
    <property type="nucleotide sequence ID" value="NZ_FOMT01000003.1"/>
</dbReference>
<dbReference type="SUPFAM" id="SSF75005">
    <property type="entry name" value="Arabinanase/levansucrase/invertase"/>
    <property type="match status" value="1"/>
</dbReference>
<feature type="domain" description="Beta-xylosidase C-terminal Concanavalin A-like" evidence="7">
    <location>
        <begin position="326"/>
        <end position="520"/>
    </location>
</feature>
<evidence type="ECO:0000256" key="1">
    <source>
        <dbReference type="ARBA" id="ARBA00009865"/>
    </source>
</evidence>
<dbReference type="InterPro" id="IPR051795">
    <property type="entry name" value="Glycosyl_Hydrlase_43"/>
</dbReference>
<feature type="site" description="Important for catalytic activity, responsible for pKa modulation of the active site Glu and correct orientation of both the proton donor and substrate" evidence="5">
    <location>
        <position position="129"/>
    </location>
</feature>
<dbReference type="Gene3D" id="2.115.10.20">
    <property type="entry name" value="Glycosyl hydrolase domain, family 43"/>
    <property type="match status" value="1"/>
</dbReference>
<dbReference type="CDD" id="cd18617">
    <property type="entry name" value="GH43_XynB-like"/>
    <property type="match status" value="1"/>
</dbReference>
<dbReference type="Pfam" id="PF04616">
    <property type="entry name" value="Glyco_hydro_43"/>
    <property type="match status" value="1"/>
</dbReference>
<feature type="active site" description="Proton donor" evidence="4">
    <location>
        <position position="183"/>
    </location>
</feature>
<evidence type="ECO:0000256" key="6">
    <source>
        <dbReference type="RuleBase" id="RU361187"/>
    </source>
</evidence>
<evidence type="ECO:0000256" key="5">
    <source>
        <dbReference type="PIRSR" id="PIRSR606710-2"/>
    </source>
</evidence>
<comment type="similarity">
    <text evidence="1 6">Belongs to the glycosyl hydrolase 43 family.</text>
</comment>
<proteinExistence type="inferred from homology"/>
<organism evidence="8 9">
    <name type="scientific">Paenibacillus catalpae</name>
    <dbReference type="NCBI Taxonomy" id="1045775"/>
    <lineage>
        <taxon>Bacteria</taxon>
        <taxon>Bacillati</taxon>
        <taxon>Bacillota</taxon>
        <taxon>Bacilli</taxon>
        <taxon>Bacillales</taxon>
        <taxon>Paenibacillaceae</taxon>
        <taxon>Paenibacillus</taxon>
    </lineage>
</organism>